<keyword evidence="9 14" id="KW-0256">Endoplasmic reticulum</keyword>
<dbReference type="PANTHER" id="PTHR12317:SF0">
    <property type="entry name" value="ACYLTRANSFERASE"/>
    <property type="match status" value="1"/>
</dbReference>
<evidence type="ECO:0000256" key="12">
    <source>
        <dbReference type="ARBA" id="ARBA00023136"/>
    </source>
</evidence>
<dbReference type="GO" id="GO:0005789">
    <property type="term" value="C:endoplasmic reticulum membrane"/>
    <property type="evidence" value="ECO:0007669"/>
    <property type="project" value="UniProtKB-SubCell"/>
</dbReference>
<keyword evidence="13" id="KW-0012">Acyltransferase</keyword>
<keyword evidence="8" id="KW-0319">Glycerol metabolism</keyword>
<evidence type="ECO:0000256" key="8">
    <source>
        <dbReference type="ARBA" id="ARBA00022798"/>
    </source>
</evidence>
<keyword evidence="6 14" id="KW-0808">Transferase</keyword>
<feature type="transmembrane region" description="Helical" evidence="14">
    <location>
        <begin position="21"/>
        <end position="40"/>
    </location>
</feature>
<dbReference type="EMBL" id="BTRK01000004">
    <property type="protein sequence ID" value="GMR45565.1"/>
    <property type="molecule type" value="Genomic_DNA"/>
</dbReference>
<feature type="transmembrane region" description="Helical" evidence="14">
    <location>
        <begin position="46"/>
        <end position="65"/>
    </location>
</feature>
<reference evidence="16" key="1">
    <citation type="submission" date="2022-10" db="EMBL/GenBank/DDBJ databases">
        <title>Genome assembly of Pristionchus species.</title>
        <authorList>
            <person name="Yoshida K."/>
            <person name="Sommer R.J."/>
        </authorList>
    </citation>
    <scope>NUCLEOTIDE SEQUENCE [LARGE SCALE GENOMIC DNA]</scope>
    <source>
        <strain evidence="16">RS5460</strain>
    </source>
</reference>
<evidence type="ECO:0000256" key="6">
    <source>
        <dbReference type="ARBA" id="ARBA00022679"/>
    </source>
</evidence>
<evidence type="ECO:0000256" key="4">
    <source>
        <dbReference type="ARBA" id="ARBA00005420"/>
    </source>
</evidence>
<evidence type="ECO:0000256" key="1">
    <source>
        <dbReference type="ARBA" id="ARBA00004477"/>
    </source>
</evidence>
<dbReference type="CDD" id="cd07987">
    <property type="entry name" value="LPLAT_MGAT-like"/>
    <property type="match status" value="1"/>
</dbReference>
<keyword evidence="11" id="KW-0443">Lipid metabolism</keyword>
<dbReference type="AlphaFoldDB" id="A0AAN5CJM0"/>
<accession>A0AAN5CJM0</accession>
<keyword evidence="5" id="KW-0444">Lipid biosynthesis</keyword>
<proteinExistence type="inferred from homology"/>
<evidence type="ECO:0000256" key="14">
    <source>
        <dbReference type="RuleBase" id="RU367023"/>
    </source>
</evidence>
<keyword evidence="10 14" id="KW-1133">Transmembrane helix</keyword>
<feature type="non-terminal residue" evidence="15">
    <location>
        <position position="1"/>
    </location>
</feature>
<evidence type="ECO:0000256" key="5">
    <source>
        <dbReference type="ARBA" id="ARBA00022516"/>
    </source>
</evidence>
<evidence type="ECO:0000256" key="10">
    <source>
        <dbReference type="ARBA" id="ARBA00022989"/>
    </source>
</evidence>
<evidence type="ECO:0000256" key="3">
    <source>
        <dbReference type="ARBA" id="ARBA00005189"/>
    </source>
</evidence>
<comment type="caution">
    <text evidence="15">The sequence shown here is derived from an EMBL/GenBank/DDBJ whole genome shotgun (WGS) entry which is preliminary data.</text>
</comment>
<comment type="pathway">
    <text evidence="2">Glycerolipid metabolism; triacylglycerol biosynthesis.</text>
</comment>
<organism evidence="15 16">
    <name type="scientific">Pristionchus mayeri</name>
    <dbReference type="NCBI Taxonomy" id="1317129"/>
    <lineage>
        <taxon>Eukaryota</taxon>
        <taxon>Metazoa</taxon>
        <taxon>Ecdysozoa</taxon>
        <taxon>Nematoda</taxon>
        <taxon>Chromadorea</taxon>
        <taxon>Rhabditida</taxon>
        <taxon>Rhabditina</taxon>
        <taxon>Diplogasteromorpha</taxon>
        <taxon>Diplogasteroidea</taxon>
        <taxon>Neodiplogasteridae</taxon>
        <taxon>Pristionchus</taxon>
    </lineage>
</organism>
<comment type="pathway">
    <text evidence="3">Lipid metabolism.</text>
</comment>
<protein>
    <recommendedName>
        <fullName evidence="14">Acyltransferase</fullName>
        <ecNumber evidence="14">2.3.1.-</ecNumber>
    </recommendedName>
</protein>
<evidence type="ECO:0000256" key="9">
    <source>
        <dbReference type="ARBA" id="ARBA00022824"/>
    </source>
</evidence>
<dbReference type="Proteomes" id="UP001328107">
    <property type="component" value="Unassembled WGS sequence"/>
</dbReference>
<comment type="subcellular location">
    <subcellularLocation>
        <location evidence="1 14">Endoplasmic reticulum membrane</location>
        <topology evidence="1 14">Multi-pass membrane protein</topology>
    </subcellularLocation>
</comment>
<dbReference type="GO" id="GO:0006071">
    <property type="term" value="P:glycerol metabolic process"/>
    <property type="evidence" value="ECO:0007669"/>
    <property type="project" value="UniProtKB-KW"/>
</dbReference>
<dbReference type="EC" id="2.3.1.-" evidence="14"/>
<keyword evidence="16" id="KW-1185">Reference proteome</keyword>
<sequence length="339" mass="38783">RMTNLLGIEFAPMHVPLERRLQTLGVFYHCFLFLVAPLVVLYMIGWMLFNGYALVIAAYFVWLWWDWGSPYQGAYASRYFQNLRIHKWFCGYFPLNIYPTAELPSDKNYLIGFHPHGVISISAYNFMSNGTGLLDRFPHINFHLCTLVGNFYVPLRREWFLLHGVINCSKESLRYVLGNERKGQAAVLVVGGAEEALDAHPGRYVLTLKHRKGFIKLALETGAHLVPSFGFGENDLYCQAANEQGSTVRNMQEWVKQLCGVSPVIAYGRSVFTYNFGLLPFRKKLDTVLGAPIPVEKTENPNQEQIDALHALYISRLTQLFDEHKARYGVPEEDELVIH</sequence>
<evidence type="ECO:0000256" key="11">
    <source>
        <dbReference type="ARBA" id="ARBA00023098"/>
    </source>
</evidence>
<gene>
    <name evidence="15" type="ORF">PMAYCL1PPCAC_15760</name>
</gene>
<evidence type="ECO:0000313" key="15">
    <source>
        <dbReference type="EMBL" id="GMR45565.1"/>
    </source>
</evidence>
<keyword evidence="12 14" id="KW-0472">Membrane</keyword>
<dbReference type="Pfam" id="PF03982">
    <property type="entry name" value="DAGAT"/>
    <property type="match status" value="1"/>
</dbReference>
<evidence type="ECO:0000256" key="2">
    <source>
        <dbReference type="ARBA" id="ARBA00004771"/>
    </source>
</evidence>
<evidence type="ECO:0000256" key="13">
    <source>
        <dbReference type="ARBA" id="ARBA00023315"/>
    </source>
</evidence>
<keyword evidence="7 14" id="KW-0812">Transmembrane</keyword>
<evidence type="ECO:0000256" key="7">
    <source>
        <dbReference type="ARBA" id="ARBA00022692"/>
    </source>
</evidence>
<comment type="similarity">
    <text evidence="4 14">Belongs to the diacylglycerol acyltransferase family.</text>
</comment>
<dbReference type="PANTHER" id="PTHR12317">
    <property type="entry name" value="DIACYLGLYCEROL O-ACYLTRANSFERASE"/>
    <property type="match status" value="1"/>
</dbReference>
<dbReference type="GO" id="GO:0019432">
    <property type="term" value="P:triglyceride biosynthetic process"/>
    <property type="evidence" value="ECO:0007669"/>
    <property type="project" value="TreeGrafter"/>
</dbReference>
<evidence type="ECO:0000313" key="16">
    <source>
        <dbReference type="Proteomes" id="UP001328107"/>
    </source>
</evidence>
<dbReference type="GO" id="GO:0004144">
    <property type="term" value="F:diacylglycerol O-acyltransferase activity"/>
    <property type="evidence" value="ECO:0007669"/>
    <property type="project" value="TreeGrafter"/>
</dbReference>
<name>A0AAN5CJM0_9BILA</name>
<dbReference type="InterPro" id="IPR007130">
    <property type="entry name" value="DAGAT"/>
</dbReference>